<comment type="caution">
    <text evidence="1">The sequence shown here is derived from an EMBL/GenBank/DDBJ whole genome shotgun (WGS) entry which is preliminary data.</text>
</comment>
<evidence type="ECO:0000313" key="2">
    <source>
        <dbReference type="Proteomes" id="UP001054837"/>
    </source>
</evidence>
<dbReference type="PANTHER" id="PTHR23409:SF21">
    <property type="entry name" value="CAPSID PROTEIN"/>
    <property type="match status" value="1"/>
</dbReference>
<name>A0AAV4SLL7_9ARAC</name>
<accession>A0AAV4SLL7</accession>
<dbReference type="GO" id="GO:0009263">
    <property type="term" value="P:deoxyribonucleotide biosynthetic process"/>
    <property type="evidence" value="ECO:0007669"/>
    <property type="project" value="InterPro"/>
</dbReference>
<evidence type="ECO:0000313" key="1">
    <source>
        <dbReference type="EMBL" id="GIY33197.1"/>
    </source>
</evidence>
<dbReference type="GO" id="GO:0005829">
    <property type="term" value="C:cytosol"/>
    <property type="evidence" value="ECO:0007669"/>
    <property type="project" value="TreeGrafter"/>
</dbReference>
<protein>
    <submittedName>
        <fullName evidence="1">Uncharacterized protein F54H12.2</fullName>
    </submittedName>
</protein>
<organism evidence="1 2">
    <name type="scientific">Caerostris darwini</name>
    <dbReference type="NCBI Taxonomy" id="1538125"/>
    <lineage>
        <taxon>Eukaryota</taxon>
        <taxon>Metazoa</taxon>
        <taxon>Ecdysozoa</taxon>
        <taxon>Arthropoda</taxon>
        <taxon>Chelicerata</taxon>
        <taxon>Arachnida</taxon>
        <taxon>Araneae</taxon>
        <taxon>Araneomorphae</taxon>
        <taxon>Entelegynae</taxon>
        <taxon>Araneoidea</taxon>
        <taxon>Araneidae</taxon>
        <taxon>Caerostris</taxon>
    </lineage>
</organism>
<reference evidence="1 2" key="1">
    <citation type="submission" date="2021-06" db="EMBL/GenBank/DDBJ databases">
        <title>Caerostris darwini draft genome.</title>
        <authorList>
            <person name="Kono N."/>
            <person name="Arakawa K."/>
        </authorList>
    </citation>
    <scope>NUCLEOTIDE SEQUENCE [LARGE SCALE GENOMIC DNA]</scope>
</reference>
<keyword evidence="2" id="KW-1185">Reference proteome</keyword>
<dbReference type="InterPro" id="IPR000358">
    <property type="entry name" value="RNR_small_fam"/>
</dbReference>
<dbReference type="GO" id="GO:0004748">
    <property type="term" value="F:ribonucleoside-diphosphate reductase activity, thioredoxin disulfide as acceptor"/>
    <property type="evidence" value="ECO:0007669"/>
    <property type="project" value="TreeGrafter"/>
</dbReference>
<dbReference type="PANTHER" id="PTHR23409">
    <property type="entry name" value="RIBONUCLEOSIDE-DIPHOSPHATE REDUCTASE SMALL CHAIN"/>
    <property type="match status" value="1"/>
</dbReference>
<gene>
    <name evidence="1" type="primary">F54H12.2_19</name>
    <name evidence="1" type="ORF">CDAR_213861</name>
</gene>
<dbReference type="EMBL" id="BPLQ01007915">
    <property type="protein sequence ID" value="GIY33197.1"/>
    <property type="molecule type" value="Genomic_DNA"/>
</dbReference>
<dbReference type="AlphaFoldDB" id="A0AAV4SLL7"/>
<proteinExistence type="predicted"/>
<dbReference type="Proteomes" id="UP001054837">
    <property type="component" value="Unassembled WGS sequence"/>
</dbReference>
<sequence>MAFILKGSPECVKSELELFHLPATQTAIEDSHWIEFHPLSNVFDGVPVEFHISGSVEEYVDLSQTQLYIKAKKSKSQWMPMLPWKKMKKIGPVNLFMHSLFSQMDISLNDRLVSNSSNTYPYRSYFETMLNHGFDCKTSQLTSEMFYNDNNDGLKLSSKFFELSATVDMIGGSHGDLFHQERLLLNLVDVKVKLIRSKPEFCLQGNAGYKVVLEKINLLVRKKRVSPGVSLGHAKALENGTAKYPLNCVLCKVYSVPQGSMSFVQDNIFVGQMPERIIVGCVDNDAFHDESLEPGSHWIAFYCENGCIQFFDSFGNPPVSYDPRFHEITLRYPSACWNSTPLQNLTSNVCGIDRSQIMHLGRQLYPSQTKFFREVYEDATSKPFSYLLIDLIPDTDDSLRLRSGIFPGDKYCVYQPRLSFPSLQVIRAAVLDFEGFQISAGSFIIKELSVCAVHDDTFCGRWLFKPPHPFELLEP</sequence>